<dbReference type="Proteomes" id="UP000306192">
    <property type="component" value="Unassembled WGS sequence"/>
</dbReference>
<gene>
    <name evidence="1" type="ORF">D4765_16935</name>
</gene>
<dbReference type="AlphaFoldDB" id="A0A4T2BLA6"/>
<dbReference type="EMBL" id="QYRT01000049">
    <property type="protein sequence ID" value="TIH30791.1"/>
    <property type="molecule type" value="Genomic_DNA"/>
</dbReference>
<reference evidence="1 2" key="1">
    <citation type="journal article" date="2019" name="Microorganisms">
        <title>Systematic Affiliation and Genome Analysis of Subtercola vilae DB165(T) with Particular Emphasis on Cold Adaptation of an Isolate from a High-Altitude Cold Volcano Lake.</title>
        <authorList>
            <person name="Villalobos A.S."/>
            <person name="Wiese J."/>
            <person name="Imhoff J.F."/>
            <person name="Dorador C."/>
            <person name="Keller A."/>
            <person name="Hentschel U."/>
        </authorList>
    </citation>
    <scope>NUCLEOTIDE SEQUENCE [LARGE SCALE GENOMIC DNA]</scope>
    <source>
        <strain evidence="1 2">DB165</strain>
    </source>
</reference>
<organism evidence="1 2">
    <name type="scientific">Subtercola vilae</name>
    <dbReference type="NCBI Taxonomy" id="2056433"/>
    <lineage>
        <taxon>Bacteria</taxon>
        <taxon>Bacillati</taxon>
        <taxon>Actinomycetota</taxon>
        <taxon>Actinomycetes</taxon>
        <taxon>Micrococcales</taxon>
        <taxon>Microbacteriaceae</taxon>
        <taxon>Subtercola</taxon>
    </lineage>
</organism>
<evidence type="ECO:0000313" key="1">
    <source>
        <dbReference type="EMBL" id="TIH30791.1"/>
    </source>
</evidence>
<dbReference type="RefSeq" id="WP_136643493.1">
    <property type="nucleotide sequence ID" value="NZ_QYRT01000049.1"/>
</dbReference>
<dbReference type="OrthoDB" id="5108138at2"/>
<comment type="caution">
    <text evidence="1">The sequence shown here is derived from an EMBL/GenBank/DDBJ whole genome shotgun (WGS) entry which is preliminary data.</text>
</comment>
<proteinExistence type="predicted"/>
<name>A0A4T2BLA6_9MICO</name>
<accession>A0A4T2BLA6</accession>
<keyword evidence="2" id="KW-1185">Reference proteome</keyword>
<sequence>MTGDAYPTTWLFNLDERSVRMSLLPTAPGEPAIMATPASIRTMLFGFARSPATPNDVGSLLEVLV</sequence>
<evidence type="ECO:0000313" key="2">
    <source>
        <dbReference type="Proteomes" id="UP000306192"/>
    </source>
</evidence>
<protein>
    <submittedName>
        <fullName evidence="1">Uncharacterized protein</fullName>
    </submittedName>
</protein>